<dbReference type="Pfam" id="PF01594">
    <property type="entry name" value="AI-2E_transport"/>
    <property type="match status" value="1"/>
</dbReference>
<protein>
    <submittedName>
        <fullName evidence="7">Permease</fullName>
    </submittedName>
</protein>
<evidence type="ECO:0000313" key="7">
    <source>
        <dbReference type="EMBL" id="AXY25448.1"/>
    </source>
</evidence>
<gene>
    <name evidence="7" type="ORF">CL176_05225</name>
</gene>
<dbReference type="GO" id="GO:0016020">
    <property type="term" value="C:membrane"/>
    <property type="evidence" value="ECO:0007669"/>
    <property type="project" value="UniProtKB-SubCell"/>
</dbReference>
<comment type="similarity">
    <text evidence="2">Belongs to the autoinducer-2 exporter (AI-2E) (TC 2.A.86) family.</text>
</comment>
<dbReference type="KEGG" id="abae:CL176_05225"/>
<organism evidence="7 8">
    <name type="scientific">Suicoccus acidiformans</name>
    <dbReference type="NCBI Taxonomy" id="2036206"/>
    <lineage>
        <taxon>Bacteria</taxon>
        <taxon>Bacillati</taxon>
        <taxon>Bacillota</taxon>
        <taxon>Bacilli</taxon>
        <taxon>Lactobacillales</taxon>
        <taxon>Aerococcaceae</taxon>
        <taxon>Suicoccus</taxon>
    </lineage>
</organism>
<evidence type="ECO:0000256" key="3">
    <source>
        <dbReference type="ARBA" id="ARBA00022692"/>
    </source>
</evidence>
<feature type="transmembrane region" description="Helical" evidence="6">
    <location>
        <begin position="48"/>
        <end position="76"/>
    </location>
</feature>
<evidence type="ECO:0000256" key="5">
    <source>
        <dbReference type="ARBA" id="ARBA00023136"/>
    </source>
</evidence>
<evidence type="ECO:0000256" key="4">
    <source>
        <dbReference type="ARBA" id="ARBA00022989"/>
    </source>
</evidence>
<comment type="subcellular location">
    <subcellularLocation>
        <location evidence="1">Membrane</location>
        <topology evidence="1">Multi-pass membrane protein</topology>
    </subcellularLocation>
</comment>
<keyword evidence="5 6" id="KW-0472">Membrane</keyword>
<evidence type="ECO:0000256" key="2">
    <source>
        <dbReference type="ARBA" id="ARBA00009773"/>
    </source>
</evidence>
<name>A0A347WK41_9LACT</name>
<evidence type="ECO:0000256" key="1">
    <source>
        <dbReference type="ARBA" id="ARBA00004141"/>
    </source>
</evidence>
<dbReference type="AlphaFoldDB" id="A0A347WK41"/>
<reference evidence="7 8" key="1">
    <citation type="submission" date="2017-09" db="EMBL/GenBank/DDBJ databases">
        <title>Complete genome sequence of Oxytococcus suis strain ZY16052.</title>
        <authorList>
            <person name="Li F."/>
        </authorList>
    </citation>
    <scope>NUCLEOTIDE SEQUENCE [LARGE SCALE GENOMIC DNA]</scope>
    <source>
        <strain evidence="7 8">ZY16052</strain>
    </source>
</reference>
<keyword evidence="8" id="KW-1185">Reference proteome</keyword>
<dbReference type="EMBL" id="CP023434">
    <property type="protein sequence ID" value="AXY25448.1"/>
    <property type="molecule type" value="Genomic_DNA"/>
</dbReference>
<keyword evidence="4 6" id="KW-1133">Transmembrane helix</keyword>
<evidence type="ECO:0000313" key="8">
    <source>
        <dbReference type="Proteomes" id="UP000263232"/>
    </source>
</evidence>
<proteinExistence type="inferred from homology"/>
<feature type="transmembrane region" description="Helical" evidence="6">
    <location>
        <begin position="25"/>
        <end position="42"/>
    </location>
</feature>
<dbReference type="Proteomes" id="UP000263232">
    <property type="component" value="Chromosome"/>
</dbReference>
<feature type="transmembrane region" description="Helical" evidence="6">
    <location>
        <begin position="121"/>
        <end position="149"/>
    </location>
</feature>
<dbReference type="InterPro" id="IPR002549">
    <property type="entry name" value="AI-2E-like"/>
</dbReference>
<evidence type="ECO:0000256" key="6">
    <source>
        <dbReference type="SAM" id="Phobius"/>
    </source>
</evidence>
<accession>A0A347WK41</accession>
<dbReference type="RefSeq" id="WP_118990360.1">
    <property type="nucleotide sequence ID" value="NZ_CP023434.1"/>
</dbReference>
<dbReference type="OrthoDB" id="9774361at2"/>
<sequence>MTHSFWLDVLKLGLSNILVYTKSQTKVIGLTILLFTMGFVWVDLSFGWALLIAIGISILDLLPVIGAGMVFIPWILVEWLTGDASQGWKLLAIYVLVEVITELIEPFFLGRDLAMPLWLPAVIMILCSILFNVWGILIASLAIPFISAYRTVLAKYRT</sequence>
<keyword evidence="3 6" id="KW-0812">Transmembrane</keyword>